<accession>A0A7G9T492</accession>
<dbReference type="AlphaFoldDB" id="A0A7G9T492"/>
<evidence type="ECO:0000256" key="1">
    <source>
        <dbReference type="SAM" id="MobiDB-lite"/>
    </source>
</evidence>
<evidence type="ECO:0000313" key="3">
    <source>
        <dbReference type="EMBL" id="QNN74917.1"/>
    </source>
</evidence>
<keyword evidence="2" id="KW-1133">Transmembrane helix</keyword>
<feature type="compositionally biased region" description="Low complexity" evidence="1">
    <location>
        <begin position="156"/>
        <end position="166"/>
    </location>
</feature>
<name>A0A7G9T492_9LACO</name>
<protein>
    <recommendedName>
        <fullName evidence="5">Tetratricopeptide repeat protein</fullName>
    </recommendedName>
</protein>
<keyword evidence="2" id="KW-0812">Transmembrane</keyword>
<dbReference type="RefSeq" id="WP_187528752.1">
    <property type="nucleotide sequence ID" value="NZ_CP060724.1"/>
</dbReference>
<reference evidence="3 4" key="1">
    <citation type="submission" date="2020-08" db="EMBL/GenBank/DDBJ databases">
        <title>Genome sequence of Weissella diestrammenae KACC 16890T.</title>
        <authorList>
            <person name="Hyun D.-W."/>
            <person name="Bae J.-W."/>
        </authorList>
    </citation>
    <scope>NUCLEOTIDE SEQUENCE [LARGE SCALE GENOMIC DNA]</scope>
    <source>
        <strain evidence="3 4">KACC 16890</strain>
    </source>
</reference>
<organism evidence="3 4">
    <name type="scientific">Weissella diestrammenae</name>
    <dbReference type="NCBI Taxonomy" id="1162633"/>
    <lineage>
        <taxon>Bacteria</taxon>
        <taxon>Bacillati</taxon>
        <taxon>Bacillota</taxon>
        <taxon>Bacilli</taxon>
        <taxon>Lactobacillales</taxon>
        <taxon>Lactobacillaceae</taxon>
        <taxon>Weissella</taxon>
    </lineage>
</organism>
<sequence length="236" mass="25539">MVIKIVLAVMLIGVFVFGGLTIMNRQQISSDLKSAHQAIDGQQWSAAKRKYTNVQKKAPSAESRTALQQLNLLIAGDKASQKKDYQSAVSQYQAALRVDDGLKRINRQIKKVLPKLEALHKKATQVKKASSTEAGATANDKIKDSSKASVSSDTQSSSHWSEASSSSEAINHGDLANAYQFSASDVAAARSELKASFNNVDQYDDETIKRVMAMSLLNQTSLETAYSNGGWAGTSH</sequence>
<evidence type="ECO:0008006" key="5">
    <source>
        <dbReference type="Google" id="ProtNLM"/>
    </source>
</evidence>
<feature type="region of interest" description="Disordered" evidence="1">
    <location>
        <begin position="123"/>
        <end position="166"/>
    </location>
</feature>
<gene>
    <name evidence="3" type="ORF">H9L19_05865</name>
</gene>
<keyword evidence="2" id="KW-0472">Membrane</keyword>
<evidence type="ECO:0000256" key="2">
    <source>
        <dbReference type="SAM" id="Phobius"/>
    </source>
</evidence>
<dbReference type="KEGG" id="wdi:H9L19_05865"/>
<keyword evidence="4" id="KW-1185">Reference proteome</keyword>
<feature type="transmembrane region" description="Helical" evidence="2">
    <location>
        <begin position="6"/>
        <end position="23"/>
    </location>
</feature>
<dbReference type="EMBL" id="CP060724">
    <property type="protein sequence ID" value="QNN74917.1"/>
    <property type="molecule type" value="Genomic_DNA"/>
</dbReference>
<evidence type="ECO:0000313" key="4">
    <source>
        <dbReference type="Proteomes" id="UP000515800"/>
    </source>
</evidence>
<proteinExistence type="predicted"/>
<dbReference type="Proteomes" id="UP000515800">
    <property type="component" value="Chromosome"/>
</dbReference>